<dbReference type="Pfam" id="PF00849">
    <property type="entry name" value="PseudoU_synth_2"/>
    <property type="match status" value="1"/>
</dbReference>
<dbReference type="Proteomes" id="UP000032452">
    <property type="component" value="Unassembled WGS sequence"/>
</dbReference>
<dbReference type="InterPro" id="IPR050188">
    <property type="entry name" value="RluA_PseudoU_synthase"/>
</dbReference>
<comment type="caution">
    <text evidence="6">The sequence shown here is derived from an EMBL/GenBank/DDBJ whole genome shotgun (WGS) entry which is preliminary data.</text>
</comment>
<comment type="catalytic activity">
    <reaction evidence="1">
        <text>a uridine in RNA = a pseudouridine in RNA</text>
        <dbReference type="Rhea" id="RHEA:48348"/>
        <dbReference type="Rhea" id="RHEA-COMP:12068"/>
        <dbReference type="Rhea" id="RHEA-COMP:12069"/>
        <dbReference type="ChEBI" id="CHEBI:65314"/>
        <dbReference type="ChEBI" id="CHEBI:65315"/>
    </reaction>
</comment>
<proteinExistence type="predicted"/>
<dbReference type="CDD" id="cd02869">
    <property type="entry name" value="PseudoU_synth_RluA_like"/>
    <property type="match status" value="1"/>
</dbReference>
<accession>A0A0D8ZR02</accession>
<dbReference type="InterPro" id="IPR006145">
    <property type="entry name" value="PsdUridine_synth_RsuA/RluA"/>
</dbReference>
<dbReference type="SUPFAM" id="SSF55120">
    <property type="entry name" value="Pseudouridine synthase"/>
    <property type="match status" value="1"/>
</dbReference>
<gene>
    <name evidence="6" type="ORF">UH38_16175</name>
</gene>
<evidence type="ECO:0000256" key="4">
    <source>
        <dbReference type="SAM" id="Coils"/>
    </source>
</evidence>
<keyword evidence="4" id="KW-0175">Coiled coil</keyword>
<dbReference type="EMBL" id="JYON01000018">
    <property type="protein sequence ID" value="KJH70767.1"/>
    <property type="molecule type" value="Genomic_DNA"/>
</dbReference>
<evidence type="ECO:0000256" key="3">
    <source>
        <dbReference type="ARBA" id="ARBA00033164"/>
    </source>
</evidence>
<dbReference type="OrthoDB" id="9807829at2"/>
<sequence length="518" mass="58409">MTVTYWYEGHCPQSGKLLGLPRTPLVEAIASELMQHLASNEMYAREGKMYGVLLGETQSGQQVIKAFSGLLNGKSTVEGWVPPIPGRDTVALEEACTLASLEALKQELIALQEIPEQRQYELLLQEYEKRSHALTLLHSQRQQARQHQRQILNLADAALEQLNEQSRQDGIERKLFKRERDAVLQPLKAKIEAALNKRRKLKQKRKTLSKQLQAQMHANYWLTNFAGESAPLQELMPTGMPTGTGECCAPKLLHYAATMGLKPLAMAEFWWGSSSADKVQGQFYGACVERCQPLMGFLLSGLSQQPIVAVKDSPLTILYEDEWLIAVNKPSGLLSVPGRYRHLQDSVLGRLRHIPDIATVHRLDCETSGILILARDRQTHRHLSKQFQQRQVHKVYEAVLAGIVDTNSGAIDLPLWGDPTNRPYQQVNWQQGKPSLTRYQRLSTIDGYTRMEFLPLTGRSHQIRVHAADKQGLGIHILGDRLYGCQQAANRLHLHARELTFAHPHSGKTVFLQVETPF</sequence>
<dbReference type="PATRIC" id="fig|1618023.3.peg.275"/>
<evidence type="ECO:0000313" key="6">
    <source>
        <dbReference type="EMBL" id="KJH70767.1"/>
    </source>
</evidence>
<dbReference type="PANTHER" id="PTHR21600:SF89">
    <property type="entry name" value="RIBOSOMAL LARGE SUBUNIT PSEUDOURIDINE SYNTHASE A"/>
    <property type="match status" value="1"/>
</dbReference>
<dbReference type="GO" id="GO:0140098">
    <property type="term" value="F:catalytic activity, acting on RNA"/>
    <property type="evidence" value="ECO:0007669"/>
    <property type="project" value="UniProtKB-ARBA"/>
</dbReference>
<dbReference type="AlphaFoldDB" id="A0A0D8ZR02"/>
<dbReference type="STRING" id="1618023.UH38_16175"/>
<evidence type="ECO:0000313" key="7">
    <source>
        <dbReference type="Proteomes" id="UP000032452"/>
    </source>
</evidence>
<dbReference type="GO" id="GO:0000455">
    <property type="term" value="P:enzyme-directed rRNA pseudouridine synthesis"/>
    <property type="evidence" value="ECO:0007669"/>
    <property type="project" value="TreeGrafter"/>
</dbReference>
<dbReference type="PANTHER" id="PTHR21600">
    <property type="entry name" value="MITOCHONDRIAL RNA PSEUDOURIDINE SYNTHASE"/>
    <property type="match status" value="1"/>
</dbReference>
<organism evidence="6 7">
    <name type="scientific">Aliterella atlantica CENA595</name>
    <dbReference type="NCBI Taxonomy" id="1618023"/>
    <lineage>
        <taxon>Bacteria</taxon>
        <taxon>Bacillati</taxon>
        <taxon>Cyanobacteriota</taxon>
        <taxon>Cyanophyceae</taxon>
        <taxon>Chroococcidiopsidales</taxon>
        <taxon>Aliterellaceae</taxon>
        <taxon>Aliterella</taxon>
    </lineage>
</organism>
<dbReference type="GO" id="GO:0003723">
    <property type="term" value="F:RNA binding"/>
    <property type="evidence" value="ECO:0007669"/>
    <property type="project" value="InterPro"/>
</dbReference>
<dbReference type="RefSeq" id="WP_045055712.1">
    <property type="nucleotide sequence ID" value="NZ_CAWMDP010000005.1"/>
</dbReference>
<evidence type="ECO:0000259" key="5">
    <source>
        <dbReference type="Pfam" id="PF00849"/>
    </source>
</evidence>
<keyword evidence="7" id="KW-1185">Reference proteome</keyword>
<dbReference type="Gene3D" id="3.30.2350.10">
    <property type="entry name" value="Pseudouridine synthase"/>
    <property type="match status" value="1"/>
</dbReference>
<reference evidence="6 7" key="1">
    <citation type="submission" date="2015-02" db="EMBL/GenBank/DDBJ databases">
        <title>Draft genome of a novel marine cyanobacterium (Chroococcales) isolated from South Atlantic Ocean.</title>
        <authorList>
            <person name="Rigonato J."/>
            <person name="Alvarenga D.O."/>
            <person name="Branco L.H."/>
            <person name="Varani A.M."/>
            <person name="Brandini F.P."/>
            <person name="Fiore M.F."/>
        </authorList>
    </citation>
    <scope>NUCLEOTIDE SEQUENCE [LARGE SCALE GENOMIC DNA]</scope>
    <source>
        <strain evidence="6 7">CENA595</strain>
    </source>
</reference>
<dbReference type="InterPro" id="IPR006224">
    <property type="entry name" value="PsdUridine_synth_RluA-like_CS"/>
</dbReference>
<evidence type="ECO:0000256" key="2">
    <source>
        <dbReference type="ARBA" id="ARBA00031870"/>
    </source>
</evidence>
<feature type="domain" description="Pseudouridine synthase RsuA/RluA-like" evidence="5">
    <location>
        <begin position="324"/>
        <end position="468"/>
    </location>
</feature>
<protein>
    <recommendedName>
        <fullName evidence="2">RNA pseudouridylate synthase</fullName>
    </recommendedName>
    <alternativeName>
        <fullName evidence="3">RNA-uridine isomerase</fullName>
    </alternativeName>
</protein>
<dbReference type="GO" id="GO:0009982">
    <property type="term" value="F:pseudouridine synthase activity"/>
    <property type="evidence" value="ECO:0007669"/>
    <property type="project" value="InterPro"/>
</dbReference>
<dbReference type="InterPro" id="IPR020103">
    <property type="entry name" value="PsdUridine_synth_cat_dom_sf"/>
</dbReference>
<dbReference type="PROSITE" id="PS01129">
    <property type="entry name" value="PSI_RLU"/>
    <property type="match status" value="1"/>
</dbReference>
<name>A0A0D8ZR02_9CYAN</name>
<evidence type="ECO:0000256" key="1">
    <source>
        <dbReference type="ARBA" id="ARBA00000073"/>
    </source>
</evidence>
<feature type="coiled-coil region" evidence="4">
    <location>
        <begin position="145"/>
        <end position="218"/>
    </location>
</feature>